<feature type="domain" description="Integrase-type" evidence="9">
    <location>
        <begin position="162"/>
        <end position="203"/>
    </location>
</feature>
<keyword evidence="4" id="KW-0479">Metal-binding</keyword>
<evidence type="ECO:0000259" key="9">
    <source>
        <dbReference type="PROSITE" id="PS50876"/>
    </source>
</evidence>
<protein>
    <submittedName>
        <fullName evidence="11">POL1 protein</fullName>
    </submittedName>
</protein>
<name>A0A7L3MCD2_9PASS</name>
<evidence type="ECO:0000256" key="8">
    <source>
        <dbReference type="PROSITE-ProRule" id="PRU00450"/>
    </source>
</evidence>
<gene>
    <name evidence="11" type="primary">Pol_4</name>
    <name evidence="11" type="ORF">HORVUL_R11590</name>
</gene>
<dbReference type="InterPro" id="IPR017856">
    <property type="entry name" value="Integrase-like_N"/>
</dbReference>
<feature type="non-terminal residue" evidence="11">
    <location>
        <position position="204"/>
    </location>
</feature>
<dbReference type="AlphaFoldDB" id="A0A7L3MCD2"/>
<dbReference type="InterPro" id="IPR003308">
    <property type="entry name" value="Integrase_Zn-bd_dom_N"/>
</dbReference>
<dbReference type="Pfam" id="PF02022">
    <property type="entry name" value="Integrase_Zn"/>
    <property type="match status" value="1"/>
</dbReference>
<dbReference type="SUPFAM" id="SSF46919">
    <property type="entry name" value="N-terminal Zn binding domain of HIV integrase"/>
    <property type="match status" value="1"/>
</dbReference>
<dbReference type="GO" id="GO:0003964">
    <property type="term" value="F:RNA-directed DNA polymerase activity"/>
    <property type="evidence" value="ECO:0007669"/>
    <property type="project" value="UniProtKB-KW"/>
</dbReference>
<dbReference type="PROSITE" id="PS50876">
    <property type="entry name" value="ZF_INTEGRASE"/>
    <property type="match status" value="1"/>
</dbReference>
<dbReference type="Gene3D" id="1.10.10.200">
    <property type="match status" value="1"/>
</dbReference>
<evidence type="ECO:0000259" key="10">
    <source>
        <dbReference type="PROSITE" id="PS50879"/>
    </source>
</evidence>
<feature type="domain" description="RNase H type-1" evidence="10">
    <location>
        <begin position="11"/>
        <end position="142"/>
    </location>
</feature>
<evidence type="ECO:0000256" key="3">
    <source>
        <dbReference type="ARBA" id="ARBA00022722"/>
    </source>
</evidence>
<dbReference type="SUPFAM" id="SSF53098">
    <property type="entry name" value="Ribonuclease H-like"/>
    <property type="match status" value="1"/>
</dbReference>
<dbReference type="PANTHER" id="PTHR41694:SF3">
    <property type="entry name" value="RNA-DIRECTED DNA POLYMERASE-RELATED"/>
    <property type="match status" value="1"/>
</dbReference>
<dbReference type="PROSITE" id="PS50879">
    <property type="entry name" value="RNASE_H_1"/>
    <property type="match status" value="1"/>
</dbReference>
<sequence length="204" mass="22304">MDLPPKVMDRPLPGPTVFTDASSTTSTAAAVWQSEDKWHCVKMTVHTLSVQQLEASALVLACGLFTKEHLNIVTDSMFVAKLCLVIARPGVATSTTEVMIEEALLSRESTVSVIHVNSHDPIKEFFQIGNYQADSAAKGLRIQNCNTVTPTVPSKLMVKGLWTLRDAWQLHDTLHMGAKAIAKRCGISITDVRHIVASCPHCQK</sequence>
<feature type="non-terminal residue" evidence="11">
    <location>
        <position position="1"/>
    </location>
</feature>
<keyword evidence="7" id="KW-0695">RNA-directed DNA polymerase</keyword>
<keyword evidence="5" id="KW-0255">Endonuclease</keyword>
<keyword evidence="2" id="KW-0548">Nucleotidyltransferase</keyword>
<evidence type="ECO:0000256" key="5">
    <source>
        <dbReference type="ARBA" id="ARBA00022759"/>
    </source>
</evidence>
<evidence type="ECO:0000256" key="7">
    <source>
        <dbReference type="ARBA" id="ARBA00022918"/>
    </source>
</evidence>
<keyword evidence="6" id="KW-0378">Hydrolase</keyword>
<dbReference type="GO" id="GO:0035613">
    <property type="term" value="F:RNA stem-loop binding"/>
    <property type="evidence" value="ECO:0007669"/>
    <property type="project" value="TreeGrafter"/>
</dbReference>
<dbReference type="InterPro" id="IPR002156">
    <property type="entry name" value="RNaseH_domain"/>
</dbReference>
<evidence type="ECO:0000256" key="2">
    <source>
        <dbReference type="ARBA" id="ARBA00022695"/>
    </source>
</evidence>
<proteinExistence type="predicted"/>
<evidence type="ECO:0000313" key="12">
    <source>
        <dbReference type="Proteomes" id="UP000558460"/>
    </source>
</evidence>
<keyword evidence="3" id="KW-0540">Nuclease</keyword>
<dbReference type="Pfam" id="PF00075">
    <property type="entry name" value="RNase_H"/>
    <property type="match status" value="1"/>
</dbReference>
<comment type="caution">
    <text evidence="11">The sequence shown here is derived from an EMBL/GenBank/DDBJ whole genome shotgun (WGS) entry which is preliminary data.</text>
</comment>
<evidence type="ECO:0000256" key="4">
    <source>
        <dbReference type="ARBA" id="ARBA00022723"/>
    </source>
</evidence>
<evidence type="ECO:0000256" key="1">
    <source>
        <dbReference type="ARBA" id="ARBA00022679"/>
    </source>
</evidence>
<dbReference type="Proteomes" id="UP000558460">
    <property type="component" value="Unassembled WGS sequence"/>
</dbReference>
<keyword evidence="12" id="KW-1185">Reference proteome</keyword>
<dbReference type="PANTHER" id="PTHR41694">
    <property type="entry name" value="ENDOGENOUS RETROVIRUS GROUP K MEMBER POL PROTEIN"/>
    <property type="match status" value="1"/>
</dbReference>
<dbReference type="GO" id="GO:0004523">
    <property type="term" value="F:RNA-DNA hybrid ribonuclease activity"/>
    <property type="evidence" value="ECO:0007669"/>
    <property type="project" value="InterPro"/>
</dbReference>
<keyword evidence="1" id="KW-0808">Transferase</keyword>
<organism evidence="11 12">
    <name type="scientific">Horornis vulcanius</name>
    <dbReference type="NCBI Taxonomy" id="2585811"/>
    <lineage>
        <taxon>Eukaryota</taxon>
        <taxon>Metazoa</taxon>
        <taxon>Chordata</taxon>
        <taxon>Craniata</taxon>
        <taxon>Vertebrata</taxon>
        <taxon>Euteleostomi</taxon>
        <taxon>Archelosauria</taxon>
        <taxon>Archosauria</taxon>
        <taxon>Dinosauria</taxon>
        <taxon>Saurischia</taxon>
        <taxon>Theropoda</taxon>
        <taxon>Coelurosauria</taxon>
        <taxon>Aves</taxon>
        <taxon>Neognathae</taxon>
        <taxon>Neoaves</taxon>
        <taxon>Telluraves</taxon>
        <taxon>Australaves</taxon>
        <taxon>Passeriformes</taxon>
        <taxon>Sylvioidea</taxon>
        <taxon>Scotocercidae</taxon>
        <taxon>Horornis</taxon>
    </lineage>
</organism>
<keyword evidence="8" id="KW-0862">Zinc</keyword>
<dbReference type="EMBL" id="VZUA01065304">
    <property type="protein sequence ID" value="NXU64104.1"/>
    <property type="molecule type" value="Genomic_DNA"/>
</dbReference>
<accession>A0A7L3MCD2</accession>
<dbReference type="InterPro" id="IPR012337">
    <property type="entry name" value="RNaseH-like_sf"/>
</dbReference>
<dbReference type="GO" id="GO:0008270">
    <property type="term" value="F:zinc ion binding"/>
    <property type="evidence" value="ECO:0007669"/>
    <property type="project" value="UniProtKB-KW"/>
</dbReference>
<evidence type="ECO:0000313" key="11">
    <source>
        <dbReference type="EMBL" id="NXU64104.1"/>
    </source>
</evidence>
<dbReference type="OrthoDB" id="9350948at2759"/>
<dbReference type="Gene3D" id="3.30.420.10">
    <property type="entry name" value="Ribonuclease H-like superfamily/Ribonuclease H"/>
    <property type="match status" value="1"/>
</dbReference>
<evidence type="ECO:0000256" key="6">
    <source>
        <dbReference type="ARBA" id="ARBA00022801"/>
    </source>
</evidence>
<keyword evidence="8" id="KW-0863">Zinc-finger</keyword>
<reference evidence="11 12" key="1">
    <citation type="submission" date="2019-09" db="EMBL/GenBank/DDBJ databases">
        <title>Bird 10,000 Genomes (B10K) Project - Family phase.</title>
        <authorList>
            <person name="Zhang G."/>
        </authorList>
    </citation>
    <scope>NUCLEOTIDE SEQUENCE [LARGE SCALE GENOMIC DNA]</scope>
    <source>
        <strain evidence="11">B10K-DU-029-69</strain>
        <tissue evidence="11">Muscle</tissue>
    </source>
</reference>
<dbReference type="InterPro" id="IPR036397">
    <property type="entry name" value="RNaseH_sf"/>
</dbReference>